<accession>A0A512DZ10</accession>
<dbReference type="Pfam" id="PF13274">
    <property type="entry name" value="SocA_Panacea"/>
    <property type="match status" value="1"/>
</dbReference>
<dbReference type="RefSeq" id="WP_052832191.1">
    <property type="nucleotide sequence ID" value="NZ_BJYZ01000030.1"/>
</dbReference>
<name>A0A512DZ10_9PROT</name>
<evidence type="ECO:0000259" key="1">
    <source>
        <dbReference type="Pfam" id="PF13274"/>
    </source>
</evidence>
<organism evidence="2 3">
    <name type="scientific">Skermanella aerolata</name>
    <dbReference type="NCBI Taxonomy" id="393310"/>
    <lineage>
        <taxon>Bacteria</taxon>
        <taxon>Pseudomonadati</taxon>
        <taxon>Pseudomonadota</taxon>
        <taxon>Alphaproteobacteria</taxon>
        <taxon>Rhodospirillales</taxon>
        <taxon>Azospirillaceae</taxon>
        <taxon>Skermanella</taxon>
    </lineage>
</organism>
<feature type="domain" description="Antitoxin SocA-like Panacea" evidence="1">
    <location>
        <begin position="32"/>
        <end position="123"/>
    </location>
</feature>
<evidence type="ECO:0000313" key="3">
    <source>
        <dbReference type="Proteomes" id="UP000321523"/>
    </source>
</evidence>
<dbReference type="InterPro" id="IPR025272">
    <property type="entry name" value="SocA_Panacea"/>
</dbReference>
<dbReference type="AlphaFoldDB" id="A0A512DZ10"/>
<comment type="caution">
    <text evidence="2">The sequence shown here is derived from an EMBL/GenBank/DDBJ whole genome shotgun (WGS) entry which is preliminary data.</text>
</comment>
<evidence type="ECO:0000313" key="2">
    <source>
        <dbReference type="EMBL" id="GEO41672.1"/>
    </source>
</evidence>
<proteinExistence type="predicted"/>
<keyword evidence="3" id="KW-1185">Reference proteome</keyword>
<dbReference type="Proteomes" id="UP000321523">
    <property type="component" value="Unassembled WGS sequence"/>
</dbReference>
<gene>
    <name evidence="2" type="ORF">SAE02_58200</name>
</gene>
<sequence>MKAVTRAHDVSAFIVDWFAKDEMSDLVTNLKLQKLLYFSQGLFGALYDRRLFDESIEAWDMGPVVPDSYHEFKACGRHPIETVEGAIAIADKEAEIALRITCEKFGKYSAGYLVDLTHTEPTWIGSYKRARSAEIAFEDMTQHFKEYWLPKLDLNDEYKDSFVARVHGAFESAQKAPEQSADDLLAELNI</sequence>
<reference evidence="2 3" key="1">
    <citation type="submission" date="2019-07" db="EMBL/GenBank/DDBJ databases">
        <title>Whole genome shotgun sequence of Skermanella aerolata NBRC 106429.</title>
        <authorList>
            <person name="Hosoyama A."/>
            <person name="Uohara A."/>
            <person name="Ohji S."/>
            <person name="Ichikawa N."/>
        </authorList>
    </citation>
    <scope>NUCLEOTIDE SEQUENCE [LARGE SCALE GENOMIC DNA]</scope>
    <source>
        <strain evidence="2 3">NBRC 106429</strain>
    </source>
</reference>
<dbReference type="OrthoDB" id="9799173at2"/>
<protein>
    <recommendedName>
        <fullName evidence="1">Antitoxin SocA-like Panacea domain-containing protein</fullName>
    </recommendedName>
</protein>
<dbReference type="EMBL" id="BJYZ01000030">
    <property type="protein sequence ID" value="GEO41672.1"/>
    <property type="molecule type" value="Genomic_DNA"/>
</dbReference>